<protein>
    <submittedName>
        <fullName evidence="11">Aldehyde:ferredoxin oxidoreductase</fullName>
    </submittedName>
</protein>
<keyword evidence="5" id="KW-0560">Oxidoreductase</keyword>
<dbReference type="SUPFAM" id="SSF48310">
    <property type="entry name" value="Aldehyde ferredoxin oxidoreductase, C-terminal domains"/>
    <property type="match status" value="1"/>
</dbReference>
<evidence type="ECO:0000256" key="3">
    <source>
        <dbReference type="ARBA" id="ARBA00022485"/>
    </source>
</evidence>
<evidence type="ECO:0000256" key="1">
    <source>
        <dbReference type="ARBA" id="ARBA00001966"/>
    </source>
</evidence>
<comment type="cofactor">
    <cofactor evidence="1">
        <name>[4Fe-4S] cluster</name>
        <dbReference type="ChEBI" id="CHEBI:49883"/>
    </cofactor>
</comment>
<dbReference type="Proteomes" id="UP000588083">
    <property type="component" value="Unassembled WGS sequence"/>
</dbReference>
<dbReference type="EMBL" id="BLRZ01000022">
    <property type="protein sequence ID" value="GFP29742.1"/>
    <property type="molecule type" value="Genomic_DNA"/>
</dbReference>
<dbReference type="SUPFAM" id="SSF56228">
    <property type="entry name" value="Aldehyde ferredoxin oxidoreductase, N-terminal domain"/>
    <property type="match status" value="1"/>
</dbReference>
<evidence type="ECO:0000313" key="10">
    <source>
        <dbReference type="EMBL" id="GFP29742.1"/>
    </source>
</evidence>
<dbReference type="RefSeq" id="WP_176231558.1">
    <property type="nucleotide sequence ID" value="NZ_BLRZ01000022.1"/>
</dbReference>
<dbReference type="InterPro" id="IPR001203">
    <property type="entry name" value="OxRdtase_Ald_Fedxn_C"/>
</dbReference>
<dbReference type="Pfam" id="PF02730">
    <property type="entry name" value="AFOR_N"/>
    <property type="match status" value="1"/>
</dbReference>
<keyword evidence="4" id="KW-0479">Metal-binding</keyword>
<comment type="caution">
    <text evidence="11">The sequence shown here is derived from an EMBL/GenBank/DDBJ whole genome shotgun (WGS) entry which is preliminary data.</text>
</comment>
<dbReference type="InterPro" id="IPR036021">
    <property type="entry name" value="Tungsten_al_ferr_oxy-like_C"/>
</dbReference>
<keyword evidence="7" id="KW-0411">Iron-sulfur</keyword>
<dbReference type="EMBL" id="BLSC01000071">
    <property type="protein sequence ID" value="GFP37310.1"/>
    <property type="molecule type" value="Genomic_DNA"/>
</dbReference>
<keyword evidence="13" id="KW-1185">Reference proteome</keyword>
<evidence type="ECO:0000256" key="2">
    <source>
        <dbReference type="ARBA" id="ARBA00011032"/>
    </source>
</evidence>
<evidence type="ECO:0000256" key="4">
    <source>
        <dbReference type="ARBA" id="ARBA00022723"/>
    </source>
</evidence>
<proteinExistence type="inferred from homology"/>
<dbReference type="PANTHER" id="PTHR30038">
    <property type="entry name" value="ALDEHYDE FERREDOXIN OXIDOREDUCTASE"/>
    <property type="match status" value="1"/>
</dbReference>
<feature type="domain" description="Aldehyde ferredoxin oxidoreductase N-terminal" evidence="9">
    <location>
        <begin position="4"/>
        <end position="207"/>
    </location>
</feature>
<gene>
    <name evidence="10" type="ORF">HKBW3S34_00662</name>
    <name evidence="11" type="ORF">HKBW3S44_00990</name>
</gene>
<dbReference type="AlphaFoldDB" id="A0A6V8PYN1"/>
<keyword evidence="3" id="KW-0004">4Fe-4S</keyword>
<dbReference type="InterPro" id="IPR013983">
    <property type="entry name" value="Ald_Fedxn_OxRdtase_N"/>
</dbReference>
<evidence type="ECO:0000256" key="8">
    <source>
        <dbReference type="ARBA" id="ARBA00049934"/>
    </source>
</evidence>
<dbReference type="PANTHER" id="PTHR30038:SF0">
    <property type="entry name" value="TUNGSTEN-CONTAINING ALDEHYDE FERREDOXIN OXIDOREDUCTASE"/>
    <property type="match status" value="1"/>
</dbReference>
<dbReference type="GO" id="GO:0046872">
    <property type="term" value="F:metal ion binding"/>
    <property type="evidence" value="ECO:0007669"/>
    <property type="project" value="UniProtKB-KW"/>
</dbReference>
<keyword evidence="6" id="KW-0408">Iron</keyword>
<evidence type="ECO:0000313" key="11">
    <source>
        <dbReference type="EMBL" id="GFP37310.1"/>
    </source>
</evidence>
<evidence type="ECO:0000259" key="9">
    <source>
        <dbReference type="SMART" id="SM00790"/>
    </source>
</evidence>
<dbReference type="Gene3D" id="3.60.9.10">
    <property type="entry name" value="Aldehyde ferredoxin oxidoreductase, N-terminal domain"/>
    <property type="match status" value="1"/>
</dbReference>
<name>A0A6V8PYN1_9ACTN</name>
<evidence type="ECO:0000256" key="5">
    <source>
        <dbReference type="ARBA" id="ARBA00023002"/>
    </source>
</evidence>
<evidence type="ECO:0000256" key="6">
    <source>
        <dbReference type="ARBA" id="ARBA00023004"/>
    </source>
</evidence>
<reference evidence="12 13" key="1">
    <citation type="journal article" date="2020" name="Front. Microbiol.">
        <title>Single-cell genomics of novel Actinobacteria with the Wood-Ljungdahl pathway discovered in a serpentinizing system.</title>
        <authorList>
            <person name="Merino N."/>
            <person name="Kawai M."/>
            <person name="Boyd E.S."/>
            <person name="Colman D.R."/>
            <person name="McGlynn S.E."/>
            <person name="Nealson K.H."/>
            <person name="Kurokawa K."/>
            <person name="Hongoh Y."/>
        </authorList>
    </citation>
    <scope>NUCLEOTIDE SEQUENCE [LARGE SCALE GENOMIC DNA]</scope>
    <source>
        <strain evidence="10 13">S34</strain>
        <strain evidence="11 12">S44</strain>
    </source>
</reference>
<dbReference type="SMART" id="SM00790">
    <property type="entry name" value="AFOR_N"/>
    <property type="match status" value="1"/>
</dbReference>
<sequence length="586" mass="64623">MYLYAGKIAKADLTQKKITIEETNRDWIDQYVGGMGLGFRYFFSQVRPDVDPLSPQNAMVFMNGPLAESMAPLSCRLPMVSKSPQTGTIFESNVGGAIAAELKYAGYDGIIIKGKSDQPVYIAIKDDRVEIKDAQGLWGKGIFETEEKLKSLEKDEEVKSFVIGPAGENLVPMACIGTEAYRQLGRGGTGAIMGSKNLKAITVRGTQGVQVADMKGFLDYTSEIFQSNLLTVDNLWAHTDGTPAFVASTNDMGIHPTLNFQQGTFEHWEKIDSVAVKSIKRRARACRSCPMACGNFVRTEKVMVEGPEYETLALAGSNCGISNIEAVAQFNEICDDLGLDTISTGNIIAFAMEMTEKKIYDFGVTFGDEDNYLRIPKEIATLSGRGKEMAQGVRSMAARYGGKEFAMEVKGLEMPGYEPRGNWGMGLAYATSERGACHLRAFTAFSETPYDLAAMAQEVVSQQNFNSVKWSMCLCDFWGTVNTEIMSQFLKFGLGKNISAEQLDQIGERIWNLSRIFNLRAGMKKVDDDLPPRIKKDPLIGGRAQGKVLSEEDLETMLQTYYELRGWDKEGVPTQKKLSSLGLADL</sequence>
<accession>A0A6V8PYN1</accession>
<dbReference type="Gene3D" id="1.10.599.10">
    <property type="entry name" value="Aldehyde Ferredoxin Oxidoreductase Protein, subunit A, domain 3"/>
    <property type="match status" value="1"/>
</dbReference>
<comment type="cofactor">
    <cofactor evidence="8">
        <name>tungstopterin</name>
        <dbReference type="ChEBI" id="CHEBI:30402"/>
    </cofactor>
</comment>
<evidence type="ECO:0000313" key="12">
    <source>
        <dbReference type="Proteomes" id="UP000561271"/>
    </source>
</evidence>
<dbReference type="GO" id="GO:0051539">
    <property type="term" value="F:4 iron, 4 sulfur cluster binding"/>
    <property type="evidence" value="ECO:0007669"/>
    <property type="project" value="UniProtKB-KW"/>
</dbReference>
<dbReference type="InterPro" id="IPR013984">
    <property type="entry name" value="Ald_Fedxn_OxRdtase_dom2"/>
</dbReference>
<dbReference type="Proteomes" id="UP000561271">
    <property type="component" value="Unassembled WGS sequence"/>
</dbReference>
<organism evidence="11 12">
    <name type="scientific">Candidatus Hakubella thermalkaliphila</name>
    <dbReference type="NCBI Taxonomy" id="2754717"/>
    <lineage>
        <taxon>Bacteria</taxon>
        <taxon>Bacillati</taxon>
        <taxon>Actinomycetota</taxon>
        <taxon>Actinomycetota incertae sedis</taxon>
        <taxon>Candidatus Hakubellales</taxon>
        <taxon>Candidatus Hakubellaceae</taxon>
        <taxon>Candidatus Hakubella</taxon>
    </lineage>
</organism>
<dbReference type="GO" id="GO:0016625">
    <property type="term" value="F:oxidoreductase activity, acting on the aldehyde or oxo group of donors, iron-sulfur protein as acceptor"/>
    <property type="evidence" value="ECO:0007669"/>
    <property type="project" value="InterPro"/>
</dbReference>
<evidence type="ECO:0000313" key="13">
    <source>
        <dbReference type="Proteomes" id="UP000588083"/>
    </source>
</evidence>
<dbReference type="InterPro" id="IPR013985">
    <property type="entry name" value="Ald_Fedxn_OxRdtase_dom3"/>
</dbReference>
<dbReference type="InterPro" id="IPR036503">
    <property type="entry name" value="Ald_Fedxn_OxRdtase_N_sf"/>
</dbReference>
<dbReference type="Gene3D" id="1.10.569.10">
    <property type="entry name" value="Aldehyde Ferredoxin Oxidoreductase Protein, subunit A, domain 2"/>
    <property type="match status" value="1"/>
</dbReference>
<dbReference type="Pfam" id="PF01314">
    <property type="entry name" value="AFOR_C"/>
    <property type="match status" value="1"/>
</dbReference>
<comment type="similarity">
    <text evidence="2">Belongs to the AOR/FOR family.</text>
</comment>
<evidence type="ECO:0000256" key="7">
    <source>
        <dbReference type="ARBA" id="ARBA00023014"/>
    </source>
</evidence>
<dbReference type="InterPro" id="IPR051919">
    <property type="entry name" value="W-dependent_AOR"/>
</dbReference>
<dbReference type="GO" id="GO:0009055">
    <property type="term" value="F:electron transfer activity"/>
    <property type="evidence" value="ECO:0007669"/>
    <property type="project" value="InterPro"/>
</dbReference>